<evidence type="ECO:0000313" key="3">
    <source>
        <dbReference type="Proteomes" id="UP000831796"/>
    </source>
</evidence>
<name>A0A8T9QAN2_9BACT</name>
<keyword evidence="3" id="KW-1185">Reference proteome</keyword>
<dbReference type="EMBL" id="CP095046">
    <property type="protein sequence ID" value="UOQ73451.1"/>
    <property type="molecule type" value="Genomic_DNA"/>
</dbReference>
<dbReference type="InterPro" id="IPR045619">
    <property type="entry name" value="DUF6443"/>
</dbReference>
<proteinExistence type="predicted"/>
<gene>
    <name evidence="2" type="ORF">MUN79_05790</name>
</gene>
<evidence type="ECO:0000313" key="2">
    <source>
        <dbReference type="EMBL" id="UOQ73451.1"/>
    </source>
</evidence>
<dbReference type="KEGG" id="hcu:MUN79_05790"/>
<evidence type="ECO:0000259" key="1">
    <source>
        <dbReference type="Pfam" id="PF20041"/>
    </source>
</evidence>
<dbReference type="Pfam" id="PF20041">
    <property type="entry name" value="DUF6443"/>
    <property type="match status" value="1"/>
</dbReference>
<dbReference type="AlphaFoldDB" id="A0A8T9QAN2"/>
<protein>
    <submittedName>
        <fullName evidence="2">DUF6443 domain-containing protein</fullName>
    </submittedName>
</protein>
<dbReference type="Proteomes" id="UP000831796">
    <property type="component" value="Chromosome"/>
</dbReference>
<sequence length="279" mass="30947">MAENLPVDTETQAALTDLLAPKPLNGSPDSLYVNYVRTYQARVAIQDAQELMRAAVDSVQVKTQYIDGLARPMQTVLRQESPQRRDIVQPVAYDALGRQPKTYLPYTAANPGGSLGIFRPNALQEQYEFYHDTTPAANGVARTGVPYSESAFDTSPLSRIVAQASPGEAWQLATDHVVTLNERPNTAADAVQRYSAGYGSQAADLLPHGAYAAGELWVKETRNEQHARSFEFLDRQNQVVLKRVETGIPKQGQLAPEWLDTYYVYDDFNHLRAVLPPKP</sequence>
<accession>A0A8T9QAN2</accession>
<dbReference type="RefSeq" id="WP_244676802.1">
    <property type="nucleotide sequence ID" value="NZ_CP095046.1"/>
</dbReference>
<reference evidence="2" key="1">
    <citation type="submission" date="2022-04" db="EMBL/GenBank/DDBJ databases">
        <title>Hymenobacter sp. isolated from the air.</title>
        <authorList>
            <person name="Won M."/>
            <person name="Lee C.-M."/>
            <person name="Woen H.-Y."/>
            <person name="Kwon S.-W."/>
        </authorList>
    </citation>
    <scope>NUCLEOTIDE SEQUENCE</scope>
    <source>
        <strain evidence="2">5116S-3</strain>
    </source>
</reference>
<organism evidence="2 3">
    <name type="scientific">Hymenobacter cellulosilyticus</name>
    <dbReference type="NCBI Taxonomy" id="2932248"/>
    <lineage>
        <taxon>Bacteria</taxon>
        <taxon>Pseudomonadati</taxon>
        <taxon>Bacteroidota</taxon>
        <taxon>Cytophagia</taxon>
        <taxon>Cytophagales</taxon>
        <taxon>Hymenobacteraceae</taxon>
        <taxon>Hymenobacter</taxon>
    </lineage>
</organism>
<feature type="domain" description="DUF6443" evidence="1">
    <location>
        <begin position="37"/>
        <end position="177"/>
    </location>
</feature>